<organism evidence="11 12">
    <name type="scientific">Botrimarina mediterranea</name>
    <dbReference type="NCBI Taxonomy" id="2528022"/>
    <lineage>
        <taxon>Bacteria</taxon>
        <taxon>Pseudomonadati</taxon>
        <taxon>Planctomycetota</taxon>
        <taxon>Planctomycetia</taxon>
        <taxon>Pirellulales</taxon>
        <taxon>Lacipirellulaceae</taxon>
        <taxon>Botrimarina</taxon>
    </lineage>
</organism>
<keyword evidence="6 7" id="KW-0067">ATP-binding</keyword>
<gene>
    <name evidence="11" type="primary">pknB_2</name>
    <name evidence="11" type="ORF">Spa11_13670</name>
</gene>
<evidence type="ECO:0000313" key="11">
    <source>
        <dbReference type="EMBL" id="QDV73173.1"/>
    </source>
</evidence>
<evidence type="ECO:0000256" key="6">
    <source>
        <dbReference type="ARBA" id="ARBA00022840"/>
    </source>
</evidence>
<feature type="transmembrane region" description="Helical" evidence="9">
    <location>
        <begin position="354"/>
        <end position="376"/>
    </location>
</feature>
<keyword evidence="12" id="KW-1185">Reference proteome</keyword>
<evidence type="ECO:0000256" key="2">
    <source>
        <dbReference type="ARBA" id="ARBA00022527"/>
    </source>
</evidence>
<dbReference type="GO" id="GO:0005524">
    <property type="term" value="F:ATP binding"/>
    <property type="evidence" value="ECO:0007669"/>
    <property type="project" value="UniProtKB-UniRule"/>
</dbReference>
<dbReference type="PANTHER" id="PTHR43289">
    <property type="entry name" value="MITOGEN-ACTIVATED PROTEIN KINASE KINASE KINASE 20-RELATED"/>
    <property type="match status" value="1"/>
</dbReference>
<dbReference type="InterPro" id="IPR011009">
    <property type="entry name" value="Kinase-like_dom_sf"/>
</dbReference>
<dbReference type="Gene3D" id="1.10.510.10">
    <property type="entry name" value="Transferase(Phosphotransferase) domain 1"/>
    <property type="match status" value="1"/>
</dbReference>
<keyword evidence="9" id="KW-1133">Transmembrane helix</keyword>
<dbReference type="Pfam" id="PF00069">
    <property type="entry name" value="Pkinase"/>
    <property type="match status" value="1"/>
</dbReference>
<dbReference type="RefSeq" id="WP_145109704.1">
    <property type="nucleotide sequence ID" value="NZ_CP036349.1"/>
</dbReference>
<dbReference type="SMART" id="SM00220">
    <property type="entry name" value="S_TKc"/>
    <property type="match status" value="1"/>
</dbReference>
<evidence type="ECO:0000256" key="5">
    <source>
        <dbReference type="ARBA" id="ARBA00022777"/>
    </source>
</evidence>
<keyword evidence="3 11" id="KW-0808">Transferase</keyword>
<dbReference type="PROSITE" id="PS50011">
    <property type="entry name" value="PROTEIN_KINASE_DOM"/>
    <property type="match status" value="1"/>
</dbReference>
<dbReference type="Proteomes" id="UP000316426">
    <property type="component" value="Chromosome"/>
</dbReference>
<feature type="compositionally biased region" description="Basic and acidic residues" evidence="8">
    <location>
        <begin position="307"/>
        <end position="321"/>
    </location>
</feature>
<evidence type="ECO:0000313" key="12">
    <source>
        <dbReference type="Proteomes" id="UP000316426"/>
    </source>
</evidence>
<dbReference type="KEGG" id="bmei:Spa11_13670"/>
<dbReference type="PROSITE" id="PS00108">
    <property type="entry name" value="PROTEIN_KINASE_ST"/>
    <property type="match status" value="1"/>
</dbReference>
<evidence type="ECO:0000256" key="8">
    <source>
        <dbReference type="SAM" id="MobiDB-lite"/>
    </source>
</evidence>
<dbReference type="InterPro" id="IPR000719">
    <property type="entry name" value="Prot_kinase_dom"/>
</dbReference>
<evidence type="ECO:0000256" key="1">
    <source>
        <dbReference type="ARBA" id="ARBA00012513"/>
    </source>
</evidence>
<keyword evidence="2" id="KW-0723">Serine/threonine-protein kinase</keyword>
<sequence>MQPDTLGPYTLGEPLGKGGMGSVYRAKHRDTGDIVAVKVLNPRLAVAEGFRDRFEAEIESLKALKHAGIVRLFGYGEEDGVLFYAMELIDGPSLEEELRNGRRFDWRETTQIAIQVCRALKHAHDHGIIHRDLKPANILLTKSGAAKLADFGIARMFGSSGVTIAGGVLGTADYMSPEQAAGTPVTARCDQYSLGGVMYALLTGRPPFRAADMAAMLQLQRFAIPEPVRRFAPDTPQDLERIIGKLLEKDPTDRFPNTRIVARRLEAMSLALARVAADDFELYQTAQAKAVVAEVEEDELSQAVTRDATEAEAPRQSRMERTSAFAPAKSLVPPSDTRYTHVEVEDSGDDASRWFALLAPAALTLLAAAMIGFFAWQFTRQPTADEAYERIAQSVESGETSSSAKSDIDRFLRHFPDDPRVEEVADWGRSIESEQRRRRMRLERWIGGAGDSPEELLMRHANDVALKDPLAGAEAFTALGKLLRSGDEPTPEAVALAEVAEREAERLRTESSDERRKLAEYFGERLTKADGSEERAAVAAAVIALAPPSPETEAVIEESRAILSSGQALP</sequence>
<dbReference type="PROSITE" id="PS00107">
    <property type="entry name" value="PROTEIN_KINASE_ATP"/>
    <property type="match status" value="1"/>
</dbReference>
<reference evidence="11 12" key="1">
    <citation type="submission" date="2019-02" db="EMBL/GenBank/DDBJ databases">
        <title>Deep-cultivation of Planctomycetes and their phenomic and genomic characterization uncovers novel biology.</title>
        <authorList>
            <person name="Wiegand S."/>
            <person name="Jogler M."/>
            <person name="Boedeker C."/>
            <person name="Pinto D."/>
            <person name="Vollmers J."/>
            <person name="Rivas-Marin E."/>
            <person name="Kohn T."/>
            <person name="Peeters S.H."/>
            <person name="Heuer A."/>
            <person name="Rast P."/>
            <person name="Oberbeckmann S."/>
            <person name="Bunk B."/>
            <person name="Jeske O."/>
            <person name="Meyerdierks A."/>
            <person name="Storesund J.E."/>
            <person name="Kallscheuer N."/>
            <person name="Luecker S."/>
            <person name="Lage O.M."/>
            <person name="Pohl T."/>
            <person name="Merkel B.J."/>
            <person name="Hornburger P."/>
            <person name="Mueller R.-W."/>
            <person name="Bruemmer F."/>
            <person name="Labrenz M."/>
            <person name="Spormann A.M."/>
            <person name="Op den Camp H."/>
            <person name="Overmann J."/>
            <person name="Amann R."/>
            <person name="Jetten M.S.M."/>
            <person name="Mascher T."/>
            <person name="Medema M.H."/>
            <person name="Devos D.P."/>
            <person name="Kaster A.-K."/>
            <person name="Ovreas L."/>
            <person name="Rohde M."/>
            <person name="Galperin M.Y."/>
            <person name="Jogler C."/>
        </authorList>
    </citation>
    <scope>NUCLEOTIDE SEQUENCE [LARGE SCALE GENOMIC DNA]</scope>
    <source>
        <strain evidence="11 12">Spa11</strain>
    </source>
</reference>
<keyword evidence="5 11" id="KW-0418">Kinase</keyword>
<dbReference type="SUPFAM" id="SSF56112">
    <property type="entry name" value="Protein kinase-like (PK-like)"/>
    <property type="match status" value="1"/>
</dbReference>
<proteinExistence type="predicted"/>
<keyword evidence="9" id="KW-0812">Transmembrane</keyword>
<feature type="binding site" evidence="7">
    <location>
        <position position="38"/>
    </location>
    <ligand>
        <name>ATP</name>
        <dbReference type="ChEBI" id="CHEBI:30616"/>
    </ligand>
</feature>
<evidence type="ECO:0000256" key="9">
    <source>
        <dbReference type="SAM" id="Phobius"/>
    </source>
</evidence>
<dbReference type="EC" id="2.7.11.1" evidence="1"/>
<feature type="region of interest" description="Disordered" evidence="8">
    <location>
        <begin position="303"/>
        <end position="332"/>
    </location>
</feature>
<dbReference type="FunFam" id="1.10.510.10:FF:000021">
    <property type="entry name" value="Serine/threonine protein kinase"/>
    <property type="match status" value="1"/>
</dbReference>
<evidence type="ECO:0000256" key="7">
    <source>
        <dbReference type="PROSITE-ProRule" id="PRU10141"/>
    </source>
</evidence>
<dbReference type="Gene3D" id="3.30.200.20">
    <property type="entry name" value="Phosphorylase Kinase, domain 1"/>
    <property type="match status" value="1"/>
</dbReference>
<dbReference type="InterPro" id="IPR017441">
    <property type="entry name" value="Protein_kinase_ATP_BS"/>
</dbReference>
<dbReference type="GO" id="GO:0004674">
    <property type="term" value="F:protein serine/threonine kinase activity"/>
    <property type="evidence" value="ECO:0007669"/>
    <property type="project" value="UniProtKB-KW"/>
</dbReference>
<evidence type="ECO:0000259" key="10">
    <source>
        <dbReference type="PROSITE" id="PS50011"/>
    </source>
</evidence>
<dbReference type="PANTHER" id="PTHR43289:SF6">
    <property type="entry name" value="SERINE_THREONINE-PROTEIN KINASE NEKL-3"/>
    <property type="match status" value="1"/>
</dbReference>
<accession>A0A518K5V2</accession>
<feature type="domain" description="Protein kinase" evidence="10">
    <location>
        <begin position="9"/>
        <end position="268"/>
    </location>
</feature>
<dbReference type="InterPro" id="IPR008271">
    <property type="entry name" value="Ser/Thr_kinase_AS"/>
</dbReference>
<dbReference type="AlphaFoldDB" id="A0A518K5V2"/>
<keyword evidence="9" id="KW-0472">Membrane</keyword>
<evidence type="ECO:0000256" key="4">
    <source>
        <dbReference type="ARBA" id="ARBA00022741"/>
    </source>
</evidence>
<protein>
    <recommendedName>
        <fullName evidence="1">non-specific serine/threonine protein kinase</fullName>
        <ecNumber evidence="1">2.7.11.1</ecNumber>
    </recommendedName>
</protein>
<dbReference type="EMBL" id="CP036349">
    <property type="protein sequence ID" value="QDV73173.1"/>
    <property type="molecule type" value="Genomic_DNA"/>
</dbReference>
<name>A0A518K5V2_9BACT</name>
<dbReference type="CDD" id="cd14014">
    <property type="entry name" value="STKc_PknB_like"/>
    <property type="match status" value="1"/>
</dbReference>
<evidence type="ECO:0000256" key="3">
    <source>
        <dbReference type="ARBA" id="ARBA00022679"/>
    </source>
</evidence>
<keyword evidence="4 7" id="KW-0547">Nucleotide-binding</keyword>